<dbReference type="GO" id="GO:0008081">
    <property type="term" value="F:phosphoric diester hydrolase activity"/>
    <property type="evidence" value="ECO:0007669"/>
    <property type="project" value="InterPro"/>
</dbReference>
<dbReference type="Pfam" id="PF26146">
    <property type="entry name" value="PI-PLC_X"/>
    <property type="match status" value="1"/>
</dbReference>
<name>A0A197JIK5_9FUNG</name>
<gene>
    <name evidence="2" type="ORF">K457DRAFT_142123</name>
</gene>
<dbReference type="OrthoDB" id="7984201at2759"/>
<feature type="chain" id="PRO_5008275976" evidence="1">
    <location>
        <begin position="25"/>
        <end position="342"/>
    </location>
</feature>
<dbReference type="Gene3D" id="3.20.20.190">
    <property type="entry name" value="Phosphatidylinositol (PI) phosphodiesterase"/>
    <property type="match status" value="1"/>
</dbReference>
<dbReference type="PROSITE" id="PS50007">
    <property type="entry name" value="PIPLC_X_DOMAIN"/>
    <property type="match status" value="1"/>
</dbReference>
<sequence length="342" mass="36492">MRFTFISSAVALVASTLLLNGAEAQQLCNGYAELCAKTYDQVVYATTHNAYAYTPPGALAANQNNDIPTQLKDGIRAFMLDAYNLPSGATNDIELCHSYCTLLDAGPLSKVLGQFKTFMDQNPNEVISIFWENAANLTPARFQTVYQAAGMTPYLYTQTAGSTTWPTLASMISSNKRLLNFVDSGADASVPWLMAEYDFIFETPYAITKGSEYPCTIDRPKGQERGMYVMNHFISGQVTVGDQTFDVPQSSIVAQTNGPDLASHANKCTQTFNKVPNFVAVDFYEQGSVLQTVAQLNGVTWNGQAPTPAAGTKKSAAAGKIAGASSVAASLAAAAAAAVFAL</sequence>
<dbReference type="InterPro" id="IPR017946">
    <property type="entry name" value="PLC-like_Pdiesterase_TIM-brl"/>
</dbReference>
<evidence type="ECO:0000256" key="1">
    <source>
        <dbReference type="SAM" id="SignalP"/>
    </source>
</evidence>
<dbReference type="GO" id="GO:0006629">
    <property type="term" value="P:lipid metabolic process"/>
    <property type="evidence" value="ECO:0007669"/>
    <property type="project" value="InterPro"/>
</dbReference>
<organism evidence="2 3">
    <name type="scientific">Linnemannia elongata AG-77</name>
    <dbReference type="NCBI Taxonomy" id="1314771"/>
    <lineage>
        <taxon>Eukaryota</taxon>
        <taxon>Fungi</taxon>
        <taxon>Fungi incertae sedis</taxon>
        <taxon>Mucoromycota</taxon>
        <taxon>Mortierellomycotina</taxon>
        <taxon>Mortierellomycetes</taxon>
        <taxon>Mortierellales</taxon>
        <taxon>Mortierellaceae</taxon>
        <taxon>Linnemannia</taxon>
    </lineage>
</organism>
<dbReference type="InterPro" id="IPR051057">
    <property type="entry name" value="PI-PLC_domain"/>
</dbReference>
<dbReference type="SUPFAM" id="SSF51695">
    <property type="entry name" value="PLC-like phosphodiesterases"/>
    <property type="match status" value="1"/>
</dbReference>
<evidence type="ECO:0000313" key="3">
    <source>
        <dbReference type="Proteomes" id="UP000078512"/>
    </source>
</evidence>
<keyword evidence="3" id="KW-1185">Reference proteome</keyword>
<feature type="signal peptide" evidence="1">
    <location>
        <begin position="1"/>
        <end position="24"/>
    </location>
</feature>
<protein>
    <submittedName>
        <fullName evidence="2">PLC-like phosphodiesterase</fullName>
    </submittedName>
</protein>
<dbReference type="Proteomes" id="UP000078512">
    <property type="component" value="Unassembled WGS sequence"/>
</dbReference>
<keyword evidence="1" id="KW-0732">Signal</keyword>
<dbReference type="PANTHER" id="PTHR13593:SF140">
    <property type="entry name" value="PLC-LIKE PHOSPHODIESTERASE"/>
    <property type="match status" value="1"/>
</dbReference>
<dbReference type="STRING" id="1314771.A0A197JIK5"/>
<accession>A0A197JIK5</accession>
<dbReference type="PANTHER" id="PTHR13593">
    <property type="match status" value="1"/>
</dbReference>
<proteinExistence type="predicted"/>
<dbReference type="EMBL" id="KV442099">
    <property type="protein sequence ID" value="OAQ24204.1"/>
    <property type="molecule type" value="Genomic_DNA"/>
</dbReference>
<reference evidence="2 3" key="1">
    <citation type="submission" date="2016-05" db="EMBL/GenBank/DDBJ databases">
        <title>Genome sequencing reveals origins of a unique bacterial endosymbiosis in the earliest lineages of terrestrial Fungi.</title>
        <authorList>
            <consortium name="DOE Joint Genome Institute"/>
            <person name="Uehling J."/>
            <person name="Gryganskyi A."/>
            <person name="Hameed K."/>
            <person name="Tschaplinski T."/>
            <person name="Misztal P."/>
            <person name="Wu S."/>
            <person name="Desiro A."/>
            <person name="Vande Pol N."/>
            <person name="Du Z.-Y."/>
            <person name="Zienkiewicz A."/>
            <person name="Zienkiewicz K."/>
            <person name="Morin E."/>
            <person name="Tisserant E."/>
            <person name="Splivallo R."/>
            <person name="Hainaut M."/>
            <person name="Henrissat B."/>
            <person name="Ohm R."/>
            <person name="Kuo A."/>
            <person name="Yan J."/>
            <person name="Lipzen A."/>
            <person name="Nolan M."/>
            <person name="Labutti K."/>
            <person name="Barry K."/>
            <person name="Goldstein A."/>
            <person name="Labbe J."/>
            <person name="Schadt C."/>
            <person name="Tuskan G."/>
            <person name="Grigoriev I."/>
            <person name="Martin F."/>
            <person name="Vilgalys R."/>
            <person name="Bonito G."/>
        </authorList>
    </citation>
    <scope>NUCLEOTIDE SEQUENCE [LARGE SCALE GENOMIC DNA]</scope>
    <source>
        <strain evidence="2 3">AG-77</strain>
    </source>
</reference>
<dbReference type="AlphaFoldDB" id="A0A197JIK5"/>
<evidence type="ECO:0000313" key="2">
    <source>
        <dbReference type="EMBL" id="OAQ24204.1"/>
    </source>
</evidence>